<dbReference type="Proteomes" id="UP001221898">
    <property type="component" value="Unassembled WGS sequence"/>
</dbReference>
<gene>
    <name evidence="1" type="ORF">AAFF_G00189460</name>
</gene>
<keyword evidence="2" id="KW-1185">Reference proteome</keyword>
<dbReference type="EMBL" id="JAINUG010000251">
    <property type="protein sequence ID" value="KAJ8385420.1"/>
    <property type="molecule type" value="Genomic_DNA"/>
</dbReference>
<protein>
    <submittedName>
        <fullName evidence="1">Uncharacterized protein</fullName>
    </submittedName>
</protein>
<evidence type="ECO:0000313" key="2">
    <source>
        <dbReference type="Proteomes" id="UP001221898"/>
    </source>
</evidence>
<dbReference type="AlphaFoldDB" id="A0AAD7RJV4"/>
<name>A0AAD7RJV4_9TELE</name>
<proteinExistence type="predicted"/>
<accession>A0AAD7RJV4</accession>
<organism evidence="1 2">
    <name type="scientific">Aldrovandia affinis</name>
    <dbReference type="NCBI Taxonomy" id="143900"/>
    <lineage>
        <taxon>Eukaryota</taxon>
        <taxon>Metazoa</taxon>
        <taxon>Chordata</taxon>
        <taxon>Craniata</taxon>
        <taxon>Vertebrata</taxon>
        <taxon>Euteleostomi</taxon>
        <taxon>Actinopterygii</taxon>
        <taxon>Neopterygii</taxon>
        <taxon>Teleostei</taxon>
        <taxon>Notacanthiformes</taxon>
        <taxon>Halosauridae</taxon>
        <taxon>Aldrovandia</taxon>
    </lineage>
</organism>
<comment type="caution">
    <text evidence="1">The sequence shown here is derived from an EMBL/GenBank/DDBJ whole genome shotgun (WGS) entry which is preliminary data.</text>
</comment>
<reference evidence="1" key="1">
    <citation type="journal article" date="2023" name="Science">
        <title>Genome structures resolve the early diversification of teleost fishes.</title>
        <authorList>
            <person name="Parey E."/>
            <person name="Louis A."/>
            <person name="Montfort J."/>
            <person name="Bouchez O."/>
            <person name="Roques C."/>
            <person name="Iampietro C."/>
            <person name="Lluch J."/>
            <person name="Castinel A."/>
            <person name="Donnadieu C."/>
            <person name="Desvignes T."/>
            <person name="Floi Bucao C."/>
            <person name="Jouanno E."/>
            <person name="Wen M."/>
            <person name="Mejri S."/>
            <person name="Dirks R."/>
            <person name="Jansen H."/>
            <person name="Henkel C."/>
            <person name="Chen W.J."/>
            <person name="Zahm M."/>
            <person name="Cabau C."/>
            <person name="Klopp C."/>
            <person name="Thompson A.W."/>
            <person name="Robinson-Rechavi M."/>
            <person name="Braasch I."/>
            <person name="Lecointre G."/>
            <person name="Bobe J."/>
            <person name="Postlethwait J.H."/>
            <person name="Berthelot C."/>
            <person name="Roest Crollius H."/>
            <person name="Guiguen Y."/>
        </authorList>
    </citation>
    <scope>NUCLEOTIDE SEQUENCE</scope>
    <source>
        <strain evidence="1">NC1722</strain>
    </source>
</reference>
<sequence>MASINSVSKGDTIYACHLALASGNQRSVTCFRTDTGQQPPAVRHYLFELTSTICEDTFHRSYPEFAYCNFKKEQLCLVEHFVCSACTPDMLAISADGEALLLKEIQGD</sequence>
<evidence type="ECO:0000313" key="1">
    <source>
        <dbReference type="EMBL" id="KAJ8385420.1"/>
    </source>
</evidence>